<proteinExistence type="predicted"/>
<sequence length="83" mass="9478">MKFVFSVVLMVITLLFVVSAEAPEVENDVSDILERGRKKCAKLYEPCYRGNCCKGHTCICSYLDGCLCLSRLDQIPGLWRNWE</sequence>
<dbReference type="AlphaFoldDB" id="A0A4Q8KCX7"/>
<reference evidence="2" key="2">
    <citation type="submission" date="2019-05" db="EMBL/GenBank/DDBJ databases">
        <title>Unravelling the molecular evolution of spider venoms.</title>
        <authorList>
            <person name="Pineda S."/>
        </authorList>
    </citation>
    <scope>NUCLEOTIDE SEQUENCE</scope>
</reference>
<feature type="signal peptide" evidence="1">
    <location>
        <begin position="1"/>
        <end position="20"/>
    </location>
</feature>
<organism evidence="2">
    <name type="scientific">Heteropoda jugulans</name>
    <dbReference type="NCBI Taxonomy" id="1358901"/>
    <lineage>
        <taxon>Eukaryota</taxon>
        <taxon>Metazoa</taxon>
        <taxon>Ecdysozoa</taxon>
        <taxon>Arthropoda</taxon>
        <taxon>Chelicerata</taxon>
        <taxon>Arachnida</taxon>
        <taxon>Araneae</taxon>
        <taxon>Araneomorphae</taxon>
        <taxon>Entelegynae</taxon>
        <taxon>Dionycha</taxon>
        <taxon>Sparassidae</taxon>
        <taxon>Heteropoda</taxon>
    </lineage>
</organism>
<dbReference type="EMBL" id="HAHI01000813">
    <property type="protein sequence ID" value="SNX37851.1"/>
    <property type="molecule type" value="Transcribed_RNA"/>
</dbReference>
<feature type="chain" id="PRO_5020751266" evidence="1">
    <location>
        <begin position="21"/>
        <end position="83"/>
    </location>
</feature>
<evidence type="ECO:0000313" key="2">
    <source>
        <dbReference type="EMBL" id="SNX37851.1"/>
    </source>
</evidence>
<accession>A0A4Q8KCX7</accession>
<name>A0A4Q8KCX7_9ARAC</name>
<evidence type="ECO:0000256" key="1">
    <source>
        <dbReference type="SAM" id="SignalP"/>
    </source>
</evidence>
<reference evidence="2" key="1">
    <citation type="submission" date="2017-05" db="EMBL/GenBank/DDBJ databases">
        <authorList>
            <person name="QRISCLOUD D."/>
        </authorList>
    </citation>
    <scope>NUCLEOTIDE SEQUENCE</scope>
</reference>
<protein>
    <submittedName>
        <fullName evidence="2">U25-Sparatoxin-Hju1c_2</fullName>
    </submittedName>
</protein>
<keyword evidence="1" id="KW-0732">Signal</keyword>